<dbReference type="EMBL" id="KQ126938">
    <property type="protein sequence ID" value="KMS64616.1"/>
    <property type="molecule type" value="Genomic_DNA"/>
</dbReference>
<accession>A0A0J7YLZ1</accession>
<gene>
    <name evidence="1" type="ORF">BVRB_018450</name>
</gene>
<dbReference type="Gramene" id="KMS64616">
    <property type="protein sequence ID" value="KMS64616"/>
    <property type="gene ID" value="BVRB_018450"/>
</dbReference>
<protein>
    <submittedName>
        <fullName evidence="1">Uncharacterized protein</fullName>
    </submittedName>
</protein>
<reference evidence="1 2" key="1">
    <citation type="journal article" date="2014" name="Nature">
        <title>The genome of the recently domesticated crop plant sugar beet (Beta vulgaris).</title>
        <authorList>
            <person name="Dohm J.C."/>
            <person name="Minoche A.E."/>
            <person name="Holtgrawe D."/>
            <person name="Capella-Gutierrez S."/>
            <person name="Zakrzewski F."/>
            <person name="Tafer H."/>
            <person name="Rupp O."/>
            <person name="Sorensen T.R."/>
            <person name="Stracke R."/>
            <person name="Reinhardt R."/>
            <person name="Goesmann A."/>
            <person name="Kraft T."/>
            <person name="Schulz B."/>
            <person name="Stadler P.F."/>
            <person name="Schmidt T."/>
            <person name="Gabaldon T."/>
            <person name="Lehrach H."/>
            <person name="Weisshaar B."/>
            <person name="Himmelbauer H."/>
        </authorList>
    </citation>
    <scope>NUCLEOTIDE SEQUENCE [LARGE SCALE GENOMIC DNA]</scope>
    <source>
        <tissue evidence="1">Taproot</tissue>
    </source>
</reference>
<name>A0A0J7YLZ1_BETVV</name>
<proteinExistence type="predicted"/>
<sequence length="66" mass="7261">GSASIDEAIIEMDSLDDEWIDEVSRAEPPAMEVDLRDVTTRDTSIQNINSVSGYTGGKWCTRSLVN</sequence>
<organism evidence="1 2">
    <name type="scientific">Beta vulgaris subsp. vulgaris</name>
    <name type="common">Beet</name>
    <dbReference type="NCBI Taxonomy" id="3555"/>
    <lineage>
        <taxon>Eukaryota</taxon>
        <taxon>Viridiplantae</taxon>
        <taxon>Streptophyta</taxon>
        <taxon>Embryophyta</taxon>
        <taxon>Tracheophyta</taxon>
        <taxon>Spermatophyta</taxon>
        <taxon>Magnoliopsida</taxon>
        <taxon>eudicotyledons</taxon>
        <taxon>Gunneridae</taxon>
        <taxon>Pentapetalae</taxon>
        <taxon>Caryophyllales</taxon>
        <taxon>Chenopodiaceae</taxon>
        <taxon>Betoideae</taxon>
        <taxon>Beta</taxon>
    </lineage>
</organism>
<evidence type="ECO:0000313" key="1">
    <source>
        <dbReference type="EMBL" id="KMS64616.1"/>
    </source>
</evidence>
<feature type="non-terminal residue" evidence="1">
    <location>
        <position position="1"/>
    </location>
</feature>
<evidence type="ECO:0000313" key="2">
    <source>
        <dbReference type="Proteomes" id="UP000035740"/>
    </source>
</evidence>
<keyword evidence="2" id="KW-1185">Reference proteome</keyword>
<dbReference type="Proteomes" id="UP000035740">
    <property type="component" value="Unassembled WGS sequence"/>
</dbReference>
<dbReference type="AlphaFoldDB" id="A0A0J7YLZ1"/>